<dbReference type="AlphaFoldDB" id="A0A2V1ED84"/>
<proteinExistence type="predicted"/>
<evidence type="ECO:0000313" key="2">
    <source>
        <dbReference type="Proteomes" id="UP000244855"/>
    </source>
</evidence>
<protein>
    <submittedName>
        <fullName evidence="1">Uncharacterized protein</fullName>
    </submittedName>
</protein>
<sequence>MRHNHAPPKAKKIVRIRYPEVPGALKKARKCHHTCQRNNRHALMTVFKTPTRMHIEEKRRKKNHIEYIHIFSNPVTFA</sequence>
<dbReference type="EMBL" id="KZ805305">
    <property type="protein sequence ID" value="PVI07215.1"/>
    <property type="molecule type" value="Genomic_DNA"/>
</dbReference>
<keyword evidence="2" id="KW-1185">Reference proteome</keyword>
<gene>
    <name evidence="1" type="ORF">DM02DRAFT_723774</name>
</gene>
<organism evidence="1 2">
    <name type="scientific">Periconia macrospinosa</name>
    <dbReference type="NCBI Taxonomy" id="97972"/>
    <lineage>
        <taxon>Eukaryota</taxon>
        <taxon>Fungi</taxon>
        <taxon>Dikarya</taxon>
        <taxon>Ascomycota</taxon>
        <taxon>Pezizomycotina</taxon>
        <taxon>Dothideomycetes</taxon>
        <taxon>Pleosporomycetidae</taxon>
        <taxon>Pleosporales</taxon>
        <taxon>Massarineae</taxon>
        <taxon>Periconiaceae</taxon>
        <taxon>Periconia</taxon>
    </lineage>
</organism>
<dbReference type="Proteomes" id="UP000244855">
    <property type="component" value="Unassembled WGS sequence"/>
</dbReference>
<reference evidence="1 2" key="1">
    <citation type="journal article" date="2018" name="Sci. Rep.">
        <title>Comparative genomics provides insights into the lifestyle and reveals functional heterogeneity of dark septate endophytic fungi.</title>
        <authorList>
            <person name="Knapp D.G."/>
            <person name="Nemeth J.B."/>
            <person name="Barry K."/>
            <person name="Hainaut M."/>
            <person name="Henrissat B."/>
            <person name="Johnson J."/>
            <person name="Kuo A."/>
            <person name="Lim J.H.P."/>
            <person name="Lipzen A."/>
            <person name="Nolan M."/>
            <person name="Ohm R.A."/>
            <person name="Tamas L."/>
            <person name="Grigoriev I.V."/>
            <person name="Spatafora J.W."/>
            <person name="Nagy L.G."/>
            <person name="Kovacs G.M."/>
        </authorList>
    </citation>
    <scope>NUCLEOTIDE SEQUENCE [LARGE SCALE GENOMIC DNA]</scope>
    <source>
        <strain evidence="1 2">DSE2036</strain>
    </source>
</reference>
<name>A0A2V1ED84_9PLEO</name>
<evidence type="ECO:0000313" key="1">
    <source>
        <dbReference type="EMBL" id="PVI07215.1"/>
    </source>
</evidence>
<accession>A0A2V1ED84</accession>